<evidence type="ECO:0000313" key="4">
    <source>
        <dbReference type="RefSeq" id="XP_024224448.1"/>
    </source>
</evidence>
<keyword evidence="3" id="KW-1185">Reference proteome</keyword>
<dbReference type="InterPro" id="IPR054722">
    <property type="entry name" value="PolX-like_BBD"/>
</dbReference>
<dbReference type="InterPro" id="IPR036875">
    <property type="entry name" value="Znf_CCHC_sf"/>
</dbReference>
<sequence>QEALQVEDSSKYKRYDKYKTPLNKNGLTKANKAKHIECFYCHKRGHKANQCLKNDDHKARLAQVPEVPKTEQCLRISNILDEDNQGNSIVTDISLNTNMELPKEWCIDSGATSHMCCDINCFESTESITNQRVRLANDKL</sequence>
<dbReference type="Proteomes" id="UP000515180">
    <property type="component" value="Unplaced"/>
</dbReference>
<evidence type="ECO:0000259" key="2">
    <source>
        <dbReference type="PROSITE" id="PS50158"/>
    </source>
</evidence>
<dbReference type="Gene3D" id="4.10.60.10">
    <property type="entry name" value="Zinc finger, CCHC-type"/>
    <property type="match status" value="1"/>
</dbReference>
<feature type="non-terminal residue" evidence="4">
    <location>
        <position position="140"/>
    </location>
</feature>
<protein>
    <submittedName>
        <fullName evidence="4">Uncharacterized protein LOC112213096</fullName>
    </submittedName>
</protein>
<proteinExistence type="predicted"/>
<dbReference type="Pfam" id="PF22936">
    <property type="entry name" value="Pol_BBD"/>
    <property type="match status" value="1"/>
</dbReference>
<reference evidence="4" key="1">
    <citation type="submission" date="2025-08" db="UniProtKB">
        <authorList>
            <consortium name="RefSeq"/>
        </authorList>
    </citation>
    <scope>IDENTIFICATION</scope>
</reference>
<keyword evidence="1" id="KW-0862">Zinc</keyword>
<evidence type="ECO:0000313" key="3">
    <source>
        <dbReference type="Proteomes" id="UP000515180"/>
    </source>
</evidence>
<name>A0A6P6FEP5_BOMIM</name>
<dbReference type="KEGG" id="bim:112213096"/>
<feature type="domain" description="CCHC-type" evidence="2">
    <location>
        <begin position="38"/>
        <end position="51"/>
    </location>
</feature>
<gene>
    <name evidence="4" type="primary">LOC112213096</name>
</gene>
<evidence type="ECO:0000256" key="1">
    <source>
        <dbReference type="PROSITE-ProRule" id="PRU00047"/>
    </source>
</evidence>
<dbReference type="GO" id="GO:0003676">
    <property type="term" value="F:nucleic acid binding"/>
    <property type="evidence" value="ECO:0007669"/>
    <property type="project" value="InterPro"/>
</dbReference>
<dbReference type="GO" id="GO:0008270">
    <property type="term" value="F:zinc ion binding"/>
    <property type="evidence" value="ECO:0007669"/>
    <property type="project" value="UniProtKB-KW"/>
</dbReference>
<keyword evidence="1" id="KW-0863">Zinc-finger</keyword>
<dbReference type="InterPro" id="IPR001878">
    <property type="entry name" value="Znf_CCHC"/>
</dbReference>
<dbReference type="OrthoDB" id="7696622at2759"/>
<dbReference type="GeneID" id="112213096"/>
<dbReference type="RefSeq" id="XP_024224448.1">
    <property type="nucleotide sequence ID" value="XM_024368680.1"/>
</dbReference>
<accession>A0A6P6FEP5</accession>
<dbReference type="PROSITE" id="PS50158">
    <property type="entry name" value="ZF_CCHC"/>
    <property type="match status" value="1"/>
</dbReference>
<organism evidence="3 4">
    <name type="scientific">Bombus impatiens</name>
    <name type="common">Bumblebee</name>
    <dbReference type="NCBI Taxonomy" id="132113"/>
    <lineage>
        <taxon>Eukaryota</taxon>
        <taxon>Metazoa</taxon>
        <taxon>Ecdysozoa</taxon>
        <taxon>Arthropoda</taxon>
        <taxon>Hexapoda</taxon>
        <taxon>Insecta</taxon>
        <taxon>Pterygota</taxon>
        <taxon>Neoptera</taxon>
        <taxon>Endopterygota</taxon>
        <taxon>Hymenoptera</taxon>
        <taxon>Apocrita</taxon>
        <taxon>Aculeata</taxon>
        <taxon>Apoidea</taxon>
        <taxon>Anthophila</taxon>
        <taxon>Apidae</taxon>
        <taxon>Bombus</taxon>
        <taxon>Pyrobombus</taxon>
    </lineage>
</organism>
<dbReference type="AlphaFoldDB" id="A0A6P6FEP5"/>
<dbReference type="SUPFAM" id="SSF57756">
    <property type="entry name" value="Retrovirus zinc finger-like domains"/>
    <property type="match status" value="1"/>
</dbReference>
<keyword evidence="1" id="KW-0479">Metal-binding</keyword>
<feature type="non-terminal residue" evidence="4">
    <location>
        <position position="1"/>
    </location>
</feature>